<dbReference type="InterPro" id="IPR050072">
    <property type="entry name" value="Peptidase_M20A"/>
</dbReference>
<evidence type="ECO:0000256" key="2">
    <source>
        <dbReference type="ARBA" id="ARBA00022723"/>
    </source>
</evidence>
<evidence type="ECO:0000313" key="7">
    <source>
        <dbReference type="EMBL" id="AHY47120.1"/>
    </source>
</evidence>
<reference evidence="7 9" key="1">
    <citation type="submission" date="2014-03" db="EMBL/GenBank/DDBJ databases">
        <title>Complete genome sequence of the Radio-Resistant Rubrobacter radiotolerans RSPS-4.</title>
        <authorList>
            <person name="Egas C.C."/>
            <person name="Barroso C.C."/>
            <person name="Froufe H.J.C."/>
            <person name="Pacheco J.J."/>
            <person name="Albuquerque L.L."/>
            <person name="da Costa M.M.S."/>
        </authorList>
    </citation>
    <scope>NUCLEOTIDE SEQUENCE [LARGE SCALE GENOMIC DNA]</scope>
    <source>
        <strain evidence="7 9">RSPS-4</strain>
    </source>
</reference>
<dbReference type="SUPFAM" id="SSF53187">
    <property type="entry name" value="Zn-dependent exopeptidases"/>
    <property type="match status" value="1"/>
</dbReference>
<sequence length="378" mass="40676">MSKLLQYLTERQGEMLADLEEFVVRESPSDDKERMDAFAEFLAGYAKGAGGDVEVIPVEERGNHLRITWGDHRSGEKPLLLVGHFDTVWPVGSFGKDPFRVEGGIAYGPGVFDMKGGLVQGFWAIKALHELSDFDRPVVFFCNSDEEVHSFFSRDYIEREAKAARAALVLESSNGGNVTTERKGVGVYEVEVTGREAHAGSNPFKGVSAVDEMARHVLSLHSHTDAETGTTVNVGTVRGGTRVNVIAGKAHAKVNLRIPDEREARRMDGVIRSIEPHHPEAAVEVSGGIVRPPMLRSEGVAALYGTARRVATEELGFDTLGETKSGGGSDGSFCAAVGTPTLDGLGAVGQGAHAAHEQVIVEHLPKRAALLARLMQEV</sequence>
<feature type="active site" description="Proton acceptor" evidence="5">
    <location>
        <position position="146"/>
    </location>
</feature>
<dbReference type="OrthoDB" id="9783294at2"/>
<comment type="cofactor">
    <cofactor evidence="1">
        <name>Zn(2+)</name>
        <dbReference type="ChEBI" id="CHEBI:29105"/>
    </cofactor>
</comment>
<organism evidence="7 9">
    <name type="scientific">Rubrobacter radiotolerans</name>
    <name type="common">Arthrobacter radiotolerans</name>
    <dbReference type="NCBI Taxonomy" id="42256"/>
    <lineage>
        <taxon>Bacteria</taxon>
        <taxon>Bacillati</taxon>
        <taxon>Actinomycetota</taxon>
        <taxon>Rubrobacteria</taxon>
        <taxon>Rubrobacterales</taxon>
        <taxon>Rubrobacteraceae</taxon>
        <taxon>Rubrobacter</taxon>
    </lineage>
</organism>
<keyword evidence="3" id="KW-0378">Hydrolase</keyword>
<keyword evidence="2" id="KW-0479">Metal-binding</keyword>
<evidence type="ECO:0000256" key="1">
    <source>
        <dbReference type="ARBA" id="ARBA00001947"/>
    </source>
</evidence>
<feature type="domain" description="Peptidase M20 dimerisation" evidence="6">
    <location>
        <begin position="180"/>
        <end position="265"/>
    </location>
</feature>
<dbReference type="InterPro" id="IPR011650">
    <property type="entry name" value="Peptidase_M20_dimer"/>
</dbReference>
<dbReference type="CDD" id="cd03885">
    <property type="entry name" value="M20_CPDG2"/>
    <property type="match status" value="1"/>
</dbReference>
<dbReference type="PIRSF" id="PIRSF037238">
    <property type="entry name" value="Carboxypeptidase_G2"/>
    <property type="match status" value="1"/>
</dbReference>
<protein>
    <submittedName>
        <fullName evidence="7">Acetylornithine deacetylase/Succinyl-diaminopimelate desuccinylase and related deacylase</fullName>
    </submittedName>
    <submittedName>
        <fullName evidence="8">M20 family metallopeptidase</fullName>
    </submittedName>
</protein>
<dbReference type="PATRIC" id="fig|42256.3.peg.1866"/>
<keyword evidence="4" id="KW-0862">Zinc</keyword>
<evidence type="ECO:0000256" key="5">
    <source>
        <dbReference type="PIRSR" id="PIRSR037238-1"/>
    </source>
</evidence>
<dbReference type="AlphaFoldDB" id="A0A023X557"/>
<dbReference type="Proteomes" id="UP001281130">
    <property type="component" value="Unassembled WGS sequence"/>
</dbReference>
<feature type="active site" evidence="5">
    <location>
        <position position="86"/>
    </location>
</feature>
<dbReference type="HOGENOM" id="CLU_021802_7_0_11"/>
<name>A0A023X557_RUBRA</name>
<dbReference type="InterPro" id="IPR002933">
    <property type="entry name" value="Peptidase_M20"/>
</dbReference>
<proteinExistence type="predicted"/>
<dbReference type="InterPro" id="IPR017150">
    <property type="entry name" value="Pept_M20_glutamate_carboxypep"/>
</dbReference>
<reference evidence="8" key="2">
    <citation type="submission" date="2023-11" db="EMBL/GenBank/DDBJ databases">
        <title>MicrobeMod: A computational toolkit for identifying prokaryotic methylation and restriction-modification with nanopore sequencing.</title>
        <authorList>
            <person name="Crits-Christoph A."/>
            <person name="Kang S.C."/>
            <person name="Lee H."/>
            <person name="Ostrov N."/>
        </authorList>
    </citation>
    <scope>NUCLEOTIDE SEQUENCE</scope>
    <source>
        <strain evidence="8">ATCC 51242</strain>
    </source>
</reference>
<dbReference type="RefSeq" id="WP_038682174.1">
    <property type="nucleotide sequence ID" value="NZ_CP007514.1"/>
</dbReference>
<dbReference type="PROSITE" id="PS00758">
    <property type="entry name" value="ARGE_DAPE_CPG2_1"/>
    <property type="match status" value="1"/>
</dbReference>
<dbReference type="Gene3D" id="3.40.630.10">
    <property type="entry name" value="Zn peptidases"/>
    <property type="match status" value="1"/>
</dbReference>
<dbReference type="Proteomes" id="UP000025229">
    <property type="component" value="Chromosome"/>
</dbReference>
<dbReference type="SUPFAM" id="SSF55031">
    <property type="entry name" value="Bacterial exopeptidase dimerisation domain"/>
    <property type="match status" value="1"/>
</dbReference>
<evidence type="ECO:0000256" key="3">
    <source>
        <dbReference type="ARBA" id="ARBA00022801"/>
    </source>
</evidence>
<evidence type="ECO:0000259" key="6">
    <source>
        <dbReference type="Pfam" id="PF07687"/>
    </source>
</evidence>
<evidence type="ECO:0000256" key="4">
    <source>
        <dbReference type="ARBA" id="ARBA00022833"/>
    </source>
</evidence>
<dbReference type="STRING" id="42256.RradSPS_1837"/>
<dbReference type="EMBL" id="JAWXXX010000001">
    <property type="protein sequence ID" value="MDX5894525.1"/>
    <property type="molecule type" value="Genomic_DNA"/>
</dbReference>
<dbReference type="eggNOG" id="COG0624">
    <property type="taxonomic scope" value="Bacteria"/>
</dbReference>
<accession>A0A023X557</accession>
<dbReference type="Pfam" id="PF07687">
    <property type="entry name" value="M20_dimer"/>
    <property type="match status" value="1"/>
</dbReference>
<keyword evidence="9" id="KW-1185">Reference proteome</keyword>
<dbReference type="PANTHER" id="PTHR43808:SF9">
    <property type="entry name" value="BLL0789 PROTEIN"/>
    <property type="match status" value="1"/>
</dbReference>
<evidence type="ECO:0000313" key="9">
    <source>
        <dbReference type="Proteomes" id="UP000025229"/>
    </source>
</evidence>
<dbReference type="InterPro" id="IPR001261">
    <property type="entry name" value="ArgE/DapE_CS"/>
</dbReference>
<dbReference type="KEGG" id="rrd:RradSPS_1837"/>
<dbReference type="GO" id="GO:0046872">
    <property type="term" value="F:metal ion binding"/>
    <property type="evidence" value="ECO:0007669"/>
    <property type="project" value="UniProtKB-KW"/>
</dbReference>
<dbReference type="InterPro" id="IPR036264">
    <property type="entry name" value="Bact_exopeptidase_dim_dom"/>
</dbReference>
<dbReference type="GO" id="GO:0016787">
    <property type="term" value="F:hydrolase activity"/>
    <property type="evidence" value="ECO:0007669"/>
    <property type="project" value="UniProtKB-KW"/>
</dbReference>
<dbReference type="Pfam" id="PF01546">
    <property type="entry name" value="Peptidase_M20"/>
    <property type="match status" value="1"/>
</dbReference>
<dbReference type="Gene3D" id="3.30.70.360">
    <property type="match status" value="1"/>
</dbReference>
<dbReference type="PANTHER" id="PTHR43808">
    <property type="entry name" value="ACETYLORNITHINE DEACETYLASE"/>
    <property type="match status" value="1"/>
</dbReference>
<dbReference type="EMBL" id="CP007514">
    <property type="protein sequence ID" value="AHY47120.1"/>
    <property type="molecule type" value="Genomic_DNA"/>
</dbReference>
<evidence type="ECO:0000313" key="8">
    <source>
        <dbReference type="EMBL" id="MDX5894525.1"/>
    </source>
</evidence>
<gene>
    <name evidence="7" type="ORF">RradSPS_1837</name>
    <name evidence="8" type="ORF">SIL72_10860</name>
</gene>